<proteinExistence type="predicted"/>
<sequence>MRNKEMVLRLGVGEDDGVVWKMYMVDWVPLECRGFHESGRIQEHVGSGMQRKKQRQTTMIVLCDGHSQPVKEFEQFHVEGEIQPVLALL</sequence>
<gene>
    <name evidence="1" type="ORF">MRB53_030655</name>
</gene>
<accession>A0ACC2KLX6</accession>
<evidence type="ECO:0000313" key="2">
    <source>
        <dbReference type="Proteomes" id="UP001234297"/>
    </source>
</evidence>
<keyword evidence="2" id="KW-1185">Reference proteome</keyword>
<name>A0ACC2KLX6_PERAE</name>
<organism evidence="1 2">
    <name type="scientific">Persea americana</name>
    <name type="common">Avocado</name>
    <dbReference type="NCBI Taxonomy" id="3435"/>
    <lineage>
        <taxon>Eukaryota</taxon>
        <taxon>Viridiplantae</taxon>
        <taxon>Streptophyta</taxon>
        <taxon>Embryophyta</taxon>
        <taxon>Tracheophyta</taxon>
        <taxon>Spermatophyta</taxon>
        <taxon>Magnoliopsida</taxon>
        <taxon>Magnoliidae</taxon>
        <taxon>Laurales</taxon>
        <taxon>Lauraceae</taxon>
        <taxon>Persea</taxon>
    </lineage>
</organism>
<protein>
    <submittedName>
        <fullName evidence="1">Uncharacterized protein</fullName>
    </submittedName>
</protein>
<dbReference type="Proteomes" id="UP001234297">
    <property type="component" value="Chromosome 10"/>
</dbReference>
<evidence type="ECO:0000313" key="1">
    <source>
        <dbReference type="EMBL" id="KAJ8622126.1"/>
    </source>
</evidence>
<reference evidence="1 2" key="1">
    <citation type="journal article" date="2022" name="Hortic Res">
        <title>A haplotype resolved chromosomal level avocado genome allows analysis of novel avocado genes.</title>
        <authorList>
            <person name="Nath O."/>
            <person name="Fletcher S.J."/>
            <person name="Hayward A."/>
            <person name="Shaw L.M."/>
            <person name="Masouleh A.K."/>
            <person name="Furtado A."/>
            <person name="Henry R.J."/>
            <person name="Mitter N."/>
        </authorList>
    </citation>
    <scope>NUCLEOTIDE SEQUENCE [LARGE SCALE GENOMIC DNA]</scope>
    <source>
        <strain evidence="2">cv. Hass</strain>
    </source>
</reference>
<dbReference type="EMBL" id="CM056818">
    <property type="protein sequence ID" value="KAJ8622126.1"/>
    <property type="molecule type" value="Genomic_DNA"/>
</dbReference>
<comment type="caution">
    <text evidence="1">The sequence shown here is derived from an EMBL/GenBank/DDBJ whole genome shotgun (WGS) entry which is preliminary data.</text>
</comment>